<organism evidence="1 2">
    <name type="scientific">Candidatus Staskawiczbacteria bacterium RIFCSPHIGHO2_02_FULL_42_22</name>
    <dbReference type="NCBI Taxonomy" id="1802207"/>
    <lineage>
        <taxon>Bacteria</taxon>
        <taxon>Candidatus Staskawicziibacteriota</taxon>
    </lineage>
</organism>
<comment type="caution">
    <text evidence="1">The sequence shown here is derived from an EMBL/GenBank/DDBJ whole genome shotgun (WGS) entry which is preliminary data.</text>
</comment>
<evidence type="ECO:0000313" key="1">
    <source>
        <dbReference type="EMBL" id="OGZ68760.1"/>
    </source>
</evidence>
<protein>
    <submittedName>
        <fullName evidence="1">Uncharacterized protein</fullName>
    </submittedName>
</protein>
<reference evidence="1 2" key="1">
    <citation type="journal article" date="2016" name="Nat. Commun.">
        <title>Thousands of microbial genomes shed light on interconnected biogeochemical processes in an aquifer system.</title>
        <authorList>
            <person name="Anantharaman K."/>
            <person name="Brown C.T."/>
            <person name="Hug L.A."/>
            <person name="Sharon I."/>
            <person name="Castelle C.J."/>
            <person name="Probst A.J."/>
            <person name="Thomas B.C."/>
            <person name="Singh A."/>
            <person name="Wilkins M.J."/>
            <person name="Karaoz U."/>
            <person name="Brodie E.L."/>
            <person name="Williams K.H."/>
            <person name="Hubbard S.S."/>
            <person name="Banfield J.F."/>
        </authorList>
    </citation>
    <scope>NUCLEOTIDE SEQUENCE [LARGE SCALE GENOMIC DNA]</scope>
</reference>
<accession>A0A1G2I2V4</accession>
<proteinExistence type="predicted"/>
<dbReference type="Proteomes" id="UP000178820">
    <property type="component" value="Unassembled WGS sequence"/>
</dbReference>
<dbReference type="STRING" id="1802207.A3D44_02065"/>
<name>A0A1G2I2V4_9BACT</name>
<dbReference type="AlphaFoldDB" id="A0A1G2I2V4"/>
<gene>
    <name evidence="1" type="ORF">A3D44_02065</name>
</gene>
<evidence type="ECO:0000313" key="2">
    <source>
        <dbReference type="Proteomes" id="UP000178820"/>
    </source>
</evidence>
<sequence>MNESESKKVENIVSERKFELSVSPEGRKIRERLEMECDKRADVLRDALVDLKIPNELVSLKPPVFDRTDFGYTSDIDLVFFGTDKQKEELYEKLYNSSVHPFIVQIDLARLGEIQVKLPELYEYLTQRRGNFPMKKLETGNPITDFWEEEPELDKSARAILSSEDKLVLKEQRLEIGRRFVEEVKQRVPVVGYSFSGSTMGDMKRFGINSDLDIELLVDPKDEEDEKDIQDWIHLYLNWKYAEQFSIKVDAMEISLDFARQMISRDPKTVVWYEKKFGINASELKEK</sequence>
<dbReference type="EMBL" id="MHOT01000018">
    <property type="protein sequence ID" value="OGZ68760.1"/>
    <property type="molecule type" value="Genomic_DNA"/>
</dbReference>